<dbReference type="FunCoup" id="A0A2S8SPZ0">
    <property type="interactions" value="13"/>
</dbReference>
<gene>
    <name evidence="2" type="ORF">B1R32_1195</name>
</gene>
<proteinExistence type="predicted"/>
<evidence type="ECO:0000259" key="1">
    <source>
        <dbReference type="Pfam" id="PF00535"/>
    </source>
</evidence>
<feature type="domain" description="Glycosyltransferase 2-like" evidence="1">
    <location>
        <begin position="6"/>
        <end position="125"/>
    </location>
</feature>
<dbReference type="InterPro" id="IPR001173">
    <property type="entry name" value="Glyco_trans_2-like"/>
</dbReference>
<protein>
    <submittedName>
        <fullName evidence="2">Glycosyltransferase involved in cell wall bisynthesis</fullName>
    </submittedName>
</protein>
<organism evidence="2 3">
    <name type="scientific">Abditibacterium utsteinense</name>
    <dbReference type="NCBI Taxonomy" id="1960156"/>
    <lineage>
        <taxon>Bacteria</taxon>
        <taxon>Pseudomonadati</taxon>
        <taxon>Abditibacteriota</taxon>
        <taxon>Abditibacteriia</taxon>
        <taxon>Abditibacteriales</taxon>
        <taxon>Abditibacteriaceae</taxon>
        <taxon>Abditibacterium</taxon>
    </lineage>
</organism>
<dbReference type="RefSeq" id="WP_106380958.1">
    <property type="nucleotide sequence ID" value="NZ_NIGF01000019.1"/>
</dbReference>
<dbReference type="GO" id="GO:0016740">
    <property type="term" value="F:transferase activity"/>
    <property type="evidence" value="ECO:0007669"/>
    <property type="project" value="UniProtKB-KW"/>
</dbReference>
<keyword evidence="2" id="KW-0808">Transferase</keyword>
<comment type="caution">
    <text evidence="2">The sequence shown here is derived from an EMBL/GenBank/DDBJ whole genome shotgun (WGS) entry which is preliminary data.</text>
</comment>
<dbReference type="InterPro" id="IPR029044">
    <property type="entry name" value="Nucleotide-diphossugar_trans"/>
</dbReference>
<dbReference type="InterPro" id="IPR050834">
    <property type="entry name" value="Glycosyltransf_2"/>
</dbReference>
<dbReference type="OrthoDB" id="9805612at2"/>
<evidence type="ECO:0000313" key="2">
    <source>
        <dbReference type="EMBL" id="PQV62865.1"/>
    </source>
</evidence>
<dbReference type="PANTHER" id="PTHR43685">
    <property type="entry name" value="GLYCOSYLTRANSFERASE"/>
    <property type="match status" value="1"/>
</dbReference>
<keyword evidence="3" id="KW-1185">Reference proteome</keyword>
<accession>A0A2S8SPZ0</accession>
<dbReference type="EMBL" id="NIGF01000019">
    <property type="protein sequence ID" value="PQV62865.1"/>
    <property type="molecule type" value="Genomic_DNA"/>
</dbReference>
<dbReference type="Pfam" id="PF00535">
    <property type="entry name" value="Glycos_transf_2"/>
    <property type="match status" value="1"/>
</dbReference>
<name>A0A2S8SPZ0_9BACT</name>
<reference evidence="2 3" key="1">
    <citation type="journal article" date="2018" name="Syst. Appl. Microbiol.">
        <title>Abditibacterium utsteinense sp. nov., the first cultivated member of candidate phylum FBP, isolated from ice-free Antarctic soil samples.</title>
        <authorList>
            <person name="Tahon G."/>
            <person name="Tytgat B."/>
            <person name="Lebbe L."/>
            <person name="Carlier A."/>
            <person name="Willems A."/>
        </authorList>
    </citation>
    <scope>NUCLEOTIDE SEQUENCE [LARGE SCALE GENOMIC DNA]</scope>
    <source>
        <strain evidence="2 3">LMG 29911</strain>
    </source>
</reference>
<sequence>MSTSISVVVPVYNRGARIQKTLDSVLQQTLAPVEILVIDDGSSDESAAWIENHYRGEKTLRVIRQENQGVAAARNRGLQEARGQYIAFLDHDDVWRPDKLKRQLEVALRHPDAAVIYSLWRDVDGNAMPLPDEYWNTHFHNWTPRTGSVYDWVCGMPCPIVSMSVPLLKTQTLRDIGGFEPATVPCDDWDLWLRLSRENRFEMVPEKLVDYVHHGEQQSSDLVSIHAGMRRTLARQWPFVLRYPKRWWFVWSFYQFLTTAPLYAQAKETLFARRRHRVARLILRVALRSPLSLFSPQWLYLIRRLITRNFENY</sequence>
<dbReference type="Proteomes" id="UP000237684">
    <property type="component" value="Unassembled WGS sequence"/>
</dbReference>
<dbReference type="InParanoid" id="A0A2S8SPZ0"/>
<dbReference type="Gene3D" id="3.90.550.10">
    <property type="entry name" value="Spore Coat Polysaccharide Biosynthesis Protein SpsA, Chain A"/>
    <property type="match status" value="1"/>
</dbReference>
<evidence type="ECO:0000313" key="3">
    <source>
        <dbReference type="Proteomes" id="UP000237684"/>
    </source>
</evidence>
<dbReference type="AlphaFoldDB" id="A0A2S8SPZ0"/>
<dbReference type="PANTHER" id="PTHR43685:SF11">
    <property type="entry name" value="GLYCOSYLTRANSFERASE TAGX-RELATED"/>
    <property type="match status" value="1"/>
</dbReference>
<dbReference type="CDD" id="cd00761">
    <property type="entry name" value="Glyco_tranf_GTA_type"/>
    <property type="match status" value="1"/>
</dbReference>
<dbReference type="SUPFAM" id="SSF53448">
    <property type="entry name" value="Nucleotide-diphospho-sugar transferases"/>
    <property type="match status" value="1"/>
</dbReference>